<dbReference type="STRING" id="289078.A0A2X0LX76"/>
<dbReference type="Proteomes" id="UP000249723">
    <property type="component" value="Unassembled WGS sequence"/>
</dbReference>
<evidence type="ECO:0000256" key="5">
    <source>
        <dbReference type="ARBA" id="ARBA00008782"/>
    </source>
</evidence>
<dbReference type="SMART" id="SM00184">
    <property type="entry name" value="RING"/>
    <property type="match status" value="1"/>
</dbReference>
<feature type="region of interest" description="Disordered" evidence="19">
    <location>
        <begin position="1537"/>
        <end position="1556"/>
    </location>
</feature>
<dbReference type="GO" id="GO:0016592">
    <property type="term" value="C:mediator complex"/>
    <property type="evidence" value="ECO:0007669"/>
    <property type="project" value="InterPro"/>
</dbReference>
<reference evidence="23" key="1">
    <citation type="submission" date="2016-10" db="EMBL/GenBank/DDBJ databases">
        <authorList>
            <person name="Jeantristanb JTB J.-T."/>
            <person name="Ricardo R."/>
        </authorList>
    </citation>
    <scope>NUCLEOTIDE SEQUENCE [LARGE SCALE GENOMIC DNA]</scope>
</reference>
<evidence type="ECO:0000256" key="8">
    <source>
        <dbReference type="ARBA" id="ARBA00022679"/>
    </source>
</evidence>
<feature type="transmembrane region" description="Helical" evidence="20">
    <location>
        <begin position="1436"/>
        <end position="1459"/>
    </location>
</feature>
<comment type="subcellular location">
    <subcellularLocation>
        <location evidence="3">Endomembrane system</location>
        <topology evidence="3">Multi-pass membrane protein</topology>
    </subcellularLocation>
    <subcellularLocation>
        <location evidence="2">Nucleus</location>
    </subcellularLocation>
</comment>
<feature type="domain" description="RING-type" evidence="21">
    <location>
        <begin position="1765"/>
        <end position="1822"/>
    </location>
</feature>
<feature type="compositionally biased region" description="Basic and acidic residues" evidence="19">
    <location>
        <begin position="1352"/>
        <end position="1361"/>
    </location>
</feature>
<feature type="transmembrane region" description="Helical" evidence="20">
    <location>
        <begin position="1511"/>
        <end position="1532"/>
    </location>
</feature>
<evidence type="ECO:0000256" key="19">
    <source>
        <dbReference type="SAM" id="MobiDB-lite"/>
    </source>
</evidence>
<accession>A0A2X0LX76</accession>
<keyword evidence="8" id="KW-0808">Transferase</keyword>
<evidence type="ECO:0000256" key="12">
    <source>
        <dbReference type="ARBA" id="ARBA00023015"/>
    </source>
</evidence>
<organism evidence="22 23">
    <name type="scientific">Microbotryum saponariae</name>
    <dbReference type="NCBI Taxonomy" id="289078"/>
    <lineage>
        <taxon>Eukaryota</taxon>
        <taxon>Fungi</taxon>
        <taxon>Dikarya</taxon>
        <taxon>Basidiomycota</taxon>
        <taxon>Pucciniomycotina</taxon>
        <taxon>Microbotryomycetes</taxon>
        <taxon>Microbotryales</taxon>
        <taxon>Microbotryaceae</taxon>
        <taxon>Microbotryum</taxon>
    </lineage>
</organism>
<keyword evidence="10" id="KW-0833">Ubl conjugation pathway</keyword>
<dbReference type="SUPFAM" id="SSF57850">
    <property type="entry name" value="RING/U-box"/>
    <property type="match status" value="1"/>
</dbReference>
<feature type="transmembrane region" description="Helical" evidence="20">
    <location>
        <begin position="1695"/>
        <end position="1712"/>
    </location>
</feature>
<keyword evidence="13 20" id="KW-0472">Membrane</keyword>
<comment type="similarity">
    <text evidence="5">Belongs to the Mediator complex subunit 5 family.</text>
</comment>
<dbReference type="InterPro" id="IPR014801">
    <property type="entry name" value="Mediator_Med5_fun"/>
</dbReference>
<dbReference type="InterPro" id="IPR021319">
    <property type="entry name" value="DUF2921"/>
</dbReference>
<keyword evidence="12" id="KW-0805">Transcription regulation</keyword>
<evidence type="ECO:0000256" key="15">
    <source>
        <dbReference type="ARBA" id="ARBA00023163"/>
    </source>
</evidence>
<feature type="region of interest" description="Disordered" evidence="19">
    <location>
        <begin position="1346"/>
        <end position="1365"/>
    </location>
</feature>
<evidence type="ECO:0000256" key="7">
    <source>
        <dbReference type="ARBA" id="ARBA00020628"/>
    </source>
</evidence>
<evidence type="ECO:0000256" key="1">
    <source>
        <dbReference type="ARBA" id="ARBA00000900"/>
    </source>
</evidence>
<keyword evidence="18" id="KW-0479">Metal-binding</keyword>
<comment type="catalytic activity">
    <reaction evidence="1">
        <text>S-ubiquitinyl-[E2 ubiquitin-conjugating enzyme]-L-cysteine + [acceptor protein]-L-lysine = [E2 ubiquitin-conjugating enzyme]-L-cysteine + N(6)-ubiquitinyl-[acceptor protein]-L-lysine.</text>
        <dbReference type="EC" id="2.3.2.27"/>
    </reaction>
</comment>
<protein>
    <recommendedName>
        <fullName evidence="7">Mediator of RNA polymerase II transcription subunit 5</fullName>
        <ecNumber evidence="6">2.3.2.27</ecNumber>
    </recommendedName>
    <alternativeName>
        <fullName evidence="17">Mediator complex subunit 5</fullName>
    </alternativeName>
</protein>
<evidence type="ECO:0000256" key="6">
    <source>
        <dbReference type="ARBA" id="ARBA00012483"/>
    </source>
</evidence>
<keyword evidence="18" id="KW-0863">Zinc-finger</keyword>
<dbReference type="InterPro" id="IPR013083">
    <property type="entry name" value="Znf_RING/FYVE/PHD"/>
</dbReference>
<keyword evidence="11 20" id="KW-1133">Transmembrane helix</keyword>
<feature type="compositionally biased region" description="Pro residues" evidence="19">
    <location>
        <begin position="1539"/>
        <end position="1555"/>
    </location>
</feature>
<evidence type="ECO:0000256" key="20">
    <source>
        <dbReference type="SAM" id="Phobius"/>
    </source>
</evidence>
<dbReference type="GO" id="GO:0061630">
    <property type="term" value="F:ubiquitin protein ligase activity"/>
    <property type="evidence" value="ECO:0007669"/>
    <property type="project" value="UniProtKB-EC"/>
</dbReference>
<dbReference type="Pfam" id="PF08689">
    <property type="entry name" value="Med5"/>
    <property type="match status" value="1"/>
</dbReference>
<evidence type="ECO:0000256" key="3">
    <source>
        <dbReference type="ARBA" id="ARBA00004127"/>
    </source>
</evidence>
<evidence type="ECO:0000256" key="11">
    <source>
        <dbReference type="ARBA" id="ARBA00022989"/>
    </source>
</evidence>
<dbReference type="GO" id="GO:0012505">
    <property type="term" value="C:endomembrane system"/>
    <property type="evidence" value="ECO:0007669"/>
    <property type="project" value="UniProtKB-SubCell"/>
</dbReference>
<gene>
    <name evidence="22" type="ORF">BZ3500_MVSOF-1268-A1-R1_CHR2-3G05279</name>
</gene>
<keyword evidence="18" id="KW-0862">Zinc</keyword>
<dbReference type="GO" id="GO:0006357">
    <property type="term" value="P:regulation of transcription by RNA polymerase II"/>
    <property type="evidence" value="ECO:0007669"/>
    <property type="project" value="InterPro"/>
</dbReference>
<dbReference type="EMBL" id="FMWP01000011">
    <property type="protein sequence ID" value="SCZ87811.1"/>
    <property type="molecule type" value="Genomic_DNA"/>
</dbReference>
<keyword evidence="23" id="KW-1185">Reference proteome</keyword>
<evidence type="ECO:0000313" key="22">
    <source>
        <dbReference type="EMBL" id="SCZ87811.1"/>
    </source>
</evidence>
<evidence type="ECO:0000259" key="21">
    <source>
        <dbReference type="PROSITE" id="PS50089"/>
    </source>
</evidence>
<dbReference type="InterPro" id="IPR001841">
    <property type="entry name" value="Znf_RING"/>
</dbReference>
<evidence type="ECO:0000256" key="14">
    <source>
        <dbReference type="ARBA" id="ARBA00023159"/>
    </source>
</evidence>
<dbReference type="PROSITE" id="PS50089">
    <property type="entry name" value="ZF_RING_2"/>
    <property type="match status" value="1"/>
</dbReference>
<keyword evidence="9 20" id="KW-0812">Transmembrane</keyword>
<evidence type="ECO:0000256" key="10">
    <source>
        <dbReference type="ARBA" id="ARBA00022786"/>
    </source>
</evidence>
<keyword evidence="16" id="KW-0539">Nucleus</keyword>
<dbReference type="PANTHER" id="PTHR35784:SF1">
    <property type="entry name" value="MEDIATOR OF RNA POLYMERASE II TRANSCRIPTION SUBUNIT 5"/>
    <property type="match status" value="1"/>
</dbReference>
<dbReference type="Pfam" id="PF11145">
    <property type="entry name" value="DUF2921"/>
    <property type="match status" value="2"/>
</dbReference>
<evidence type="ECO:0000313" key="23">
    <source>
        <dbReference type="Proteomes" id="UP000249723"/>
    </source>
</evidence>
<dbReference type="GO" id="GO:0008270">
    <property type="term" value="F:zinc ion binding"/>
    <property type="evidence" value="ECO:0007669"/>
    <property type="project" value="UniProtKB-KW"/>
</dbReference>
<dbReference type="EC" id="2.3.2.27" evidence="6"/>
<feature type="transmembrane region" description="Helical" evidence="20">
    <location>
        <begin position="1611"/>
        <end position="1644"/>
    </location>
</feature>
<evidence type="ECO:0000256" key="4">
    <source>
        <dbReference type="ARBA" id="ARBA00004906"/>
    </source>
</evidence>
<evidence type="ECO:0000256" key="16">
    <source>
        <dbReference type="ARBA" id="ARBA00023242"/>
    </source>
</evidence>
<dbReference type="GO" id="GO:0003712">
    <property type="term" value="F:transcription coregulator activity"/>
    <property type="evidence" value="ECO:0007669"/>
    <property type="project" value="InterPro"/>
</dbReference>
<evidence type="ECO:0000256" key="9">
    <source>
        <dbReference type="ARBA" id="ARBA00022692"/>
    </source>
</evidence>
<dbReference type="OrthoDB" id="2523550at2759"/>
<dbReference type="PANTHER" id="PTHR35784">
    <property type="entry name" value="MEDIATOR OF RNA POLYMERASE II TRANSCRIPTION SUBUNIT 5"/>
    <property type="match status" value="1"/>
</dbReference>
<evidence type="ECO:0000256" key="17">
    <source>
        <dbReference type="ARBA" id="ARBA00031256"/>
    </source>
</evidence>
<keyword evidence="14" id="KW-0010">Activator</keyword>
<name>A0A2X0LX76_9BASI</name>
<dbReference type="Gene3D" id="3.30.40.10">
    <property type="entry name" value="Zinc/RING finger domain, C3HC4 (zinc finger)"/>
    <property type="match status" value="1"/>
</dbReference>
<evidence type="ECO:0000256" key="13">
    <source>
        <dbReference type="ARBA" id="ARBA00023136"/>
    </source>
</evidence>
<sequence length="1828" mass="200155">MAGSAHKNLGLITRACWVKGVPPSSWQQLVAQTATGSLPPVEVEQQIYALLQLLADSTSTPSPLIVDYVQSAVTPSTSVAQFAPSLVRVGFFAARLTRCSINSIALDKAFDVINKTLSTAAPDTPTYAVLNADELVDALDWALGRISRLGTADSTPGELTLQSPTVSYISTFLQRSLIPFNLAGIDPQRLGATLARLDACVSTLQQLHVDPTAARISTDLQRTLLELKNALSPKGEVTSKLPVVPRARIASPRPTNSLDLVPTTQADPDIAFLIWDLSYRGHTSVGIANTPVATARIVALLKDRLAQTDARGSTHEQALSRAFLELFLAATVDQRESVGKFTRQASFAYSRLPELLRNIAANRKVDVPGSPDLVRSAFDSSVRLFSDSTRTESEDAMALDGATTRPVLDALVAGLCQHELISTDLAASLSPSLHQSQLVPSSFPSTTAQLMSGSIDSVREVFASLETHGSASHRAISDSLVEAVSSLASSVDIPGLSSICSVLVEQPSILSIVFLHVQPFLVLSPIRSLLDTFGSSLENLGYDDPSTGYGVVLLFLQVVVSRHGLQTDLSYHLGSRRGFLVQWLPSISATYSLISLDDDAKATVNGWIQALFGDGISDELMHQTNPRTLLKVLPTVAKQSLAACHAGVIDAEQLRDGLSFLLQGLLSFTLPGVLKWLVGEIERTPTGDYQIMMLDILSVLIFSESLPKTIVELVASDLATLVHRLPSTTSTIIDVKRVQSLIQPYRKAVVGAKAHATPSPSSEIAAAFDLSFDRTIYSSSLTIMLYTLLNSSPPSSSRIDEMRITRLAKTILLVPSHSTDLVDAYAARFTSFILQDLPSMSIDLLNATKLGSWIGGALKAYELIENELVHEGQSSGGVFDLLVASVVKDVKRRSALKLGDDEAVEIWAQALTAKCRRFGEGLEKPPAPMSRWRGRPLPSLSLSLSHVTSRHVTWVIGSSHRANSCDRDLGNVALGDNLARVVGQQRPSLSYLIMMSLLFFMMSSGNDGIREPVTDKSTFDALRSSLKRKEDKRDGLADWLHVDRYNRTLLDDKLNMTGLYNDSEPNEVIQFVPKEAINEVLSSEIEALVRRQPDELGMAYYHQNLTGMARGDWEMDKDWTLERLGLPETWNVTTRQRVEEVELTDGPILMDGISEQPDSVGAAAQEAARARLRRRQAEIPATEVPEKNVTWENVTTVMNRTVLRNKFAFETGGRVLLDLREYQSTAPGSVIASTESGQLLRIDPEARRQEWEQVGPTTFLRGEITLTDADKIEEARFDIEAVHYLEDGTMVGYATPSWVRSHMFDLVGLAKTLERRDGEQWKQLAAGHTILKELDRRIAREREDLEETLDNESQRPQEEKSAPQGPQCIFTFYGSLAPLPPHYSAPLYAEYYASLWHPTGSSLKPPPPPQITYKLYSENCGLVVSGQAELLTTPRLWEYGTTFAVLMGFTQMLMAWVLARQMDRGAPGHAGKVAYFTIGVQTSLDAYFFVTAFTVALVTEAVMYTDTRASLPFMVPAFFALISSLIFSMRYATEIRNATPPPPSRPAPPPPPPAPTVEELAARAAERRAAAEAAGEASAGNDEANVATPLLPAATTTAPSTPAPGGVSDSYLVGIGISIAIAFGTVVWFFGWVVLITLLAYSYWIPQIIVNVQRGAARGSLRREYVIVTTLGRLVMPCYFWGYKGNVFAIETTPWVLLLVLYSVGQAAILVVQDSRFGARFFLPTRAIDALHLAELETWDYHPIPTSMDLETSVYAISPYHSEDCPICLSSIQIHPTKEEEADSGTRNKLRWSYMVPPCHHLMHTECMESWIAVKSVCPICRARLPSL</sequence>
<feature type="transmembrane region" description="Helical" evidence="20">
    <location>
        <begin position="1665"/>
        <end position="1683"/>
    </location>
</feature>
<evidence type="ECO:0000256" key="18">
    <source>
        <dbReference type="PROSITE-ProRule" id="PRU00175"/>
    </source>
</evidence>
<proteinExistence type="inferred from homology"/>
<keyword evidence="15" id="KW-0804">Transcription</keyword>
<comment type="pathway">
    <text evidence="4">Protein modification; protein ubiquitination.</text>
</comment>
<evidence type="ECO:0000256" key="2">
    <source>
        <dbReference type="ARBA" id="ARBA00004123"/>
    </source>
</evidence>